<dbReference type="InterPro" id="IPR036291">
    <property type="entry name" value="NAD(P)-bd_dom_sf"/>
</dbReference>
<comment type="similarity">
    <text evidence="1">Belongs to the short-chain dehydrogenases/reductases (SDR) family.</text>
</comment>
<dbReference type="Pfam" id="PF13561">
    <property type="entry name" value="adh_short_C2"/>
    <property type="match status" value="1"/>
</dbReference>
<proteinExistence type="inferred from homology"/>
<dbReference type="Gene3D" id="3.40.50.720">
    <property type="entry name" value="NAD(P)-binding Rossmann-like Domain"/>
    <property type="match status" value="1"/>
</dbReference>
<name>A0A839NFC9_9MICO</name>
<keyword evidence="2" id="KW-0560">Oxidoreductase</keyword>
<dbReference type="PROSITE" id="PS00061">
    <property type="entry name" value="ADH_SHORT"/>
    <property type="match status" value="1"/>
</dbReference>
<dbReference type="EMBL" id="JACHVQ010000003">
    <property type="protein sequence ID" value="MBB2893845.1"/>
    <property type="molecule type" value="Genomic_DNA"/>
</dbReference>
<dbReference type="PANTHER" id="PTHR42760:SF40">
    <property type="entry name" value="3-OXOACYL-[ACYL-CARRIER-PROTEIN] REDUCTASE, CHLOROPLASTIC"/>
    <property type="match status" value="1"/>
</dbReference>
<dbReference type="GO" id="GO:0016616">
    <property type="term" value="F:oxidoreductase activity, acting on the CH-OH group of donors, NAD or NADP as acceptor"/>
    <property type="evidence" value="ECO:0007669"/>
    <property type="project" value="TreeGrafter"/>
</dbReference>
<evidence type="ECO:0000256" key="1">
    <source>
        <dbReference type="ARBA" id="ARBA00006484"/>
    </source>
</evidence>
<sequence length="261" mass="27035">MTIQGSTPDQRRRVALVTGAASGIGAAVVRQLCNDGLAVAAVDRDADGLATVAGSVGDAMVMTATCDVVDADAVRAVVESVVAWGGGLDVVVNGAGILVRADADDTTSDIWDRVVDVNLKGTFQVIQAALPHLRDGSDTAQRRIINIASGAATRGYHYPAYSASKGGVTALTRQIACELAPLGITVNCVNPGVVRTGINRDSWEDDAVRERWEKLIPVGRLGEPEDIASLVGYLASPAAGFLTAEDIAVDGGRSNITVSPW</sequence>
<dbReference type="PRINTS" id="PR00080">
    <property type="entry name" value="SDRFAMILY"/>
</dbReference>
<dbReference type="InterPro" id="IPR002347">
    <property type="entry name" value="SDR_fam"/>
</dbReference>
<evidence type="ECO:0000313" key="3">
    <source>
        <dbReference type="EMBL" id="MBB2893845.1"/>
    </source>
</evidence>
<dbReference type="CDD" id="cd05233">
    <property type="entry name" value="SDR_c"/>
    <property type="match status" value="1"/>
</dbReference>
<dbReference type="AlphaFoldDB" id="A0A839NFC9"/>
<evidence type="ECO:0000256" key="2">
    <source>
        <dbReference type="ARBA" id="ARBA00023002"/>
    </source>
</evidence>
<reference evidence="3 4" key="1">
    <citation type="submission" date="2020-08" db="EMBL/GenBank/DDBJ databases">
        <title>Sequencing the genomes of 1000 actinobacteria strains.</title>
        <authorList>
            <person name="Klenk H.-P."/>
        </authorList>
    </citation>
    <scope>NUCLEOTIDE SEQUENCE [LARGE SCALE GENOMIC DNA]</scope>
    <source>
        <strain evidence="3 4">DSM 105369</strain>
    </source>
</reference>
<accession>A0A839NFC9</accession>
<dbReference type="GO" id="GO:0030497">
    <property type="term" value="P:fatty acid elongation"/>
    <property type="evidence" value="ECO:0007669"/>
    <property type="project" value="TreeGrafter"/>
</dbReference>
<dbReference type="PANTHER" id="PTHR42760">
    <property type="entry name" value="SHORT-CHAIN DEHYDROGENASES/REDUCTASES FAMILY MEMBER"/>
    <property type="match status" value="1"/>
</dbReference>
<dbReference type="SUPFAM" id="SSF51735">
    <property type="entry name" value="NAD(P)-binding Rossmann-fold domains"/>
    <property type="match status" value="1"/>
</dbReference>
<dbReference type="Proteomes" id="UP000559182">
    <property type="component" value="Unassembled WGS sequence"/>
</dbReference>
<gene>
    <name evidence="3" type="ORF">FHU39_003876</name>
</gene>
<evidence type="ECO:0000313" key="4">
    <source>
        <dbReference type="Proteomes" id="UP000559182"/>
    </source>
</evidence>
<dbReference type="RefSeq" id="WP_183322271.1">
    <property type="nucleotide sequence ID" value="NZ_JACHVQ010000003.1"/>
</dbReference>
<dbReference type="InterPro" id="IPR020904">
    <property type="entry name" value="Sc_DH/Rdtase_CS"/>
</dbReference>
<protein>
    <submittedName>
        <fullName evidence="3">NAD(P)-dependent dehydrogenase (Short-subunit alcohol dehydrogenase family)</fullName>
    </submittedName>
</protein>
<dbReference type="PRINTS" id="PR00081">
    <property type="entry name" value="GDHRDH"/>
</dbReference>
<comment type="caution">
    <text evidence="3">The sequence shown here is derived from an EMBL/GenBank/DDBJ whole genome shotgun (WGS) entry which is preliminary data.</text>
</comment>
<organism evidence="3 4">
    <name type="scientific">Flexivirga oryzae</name>
    <dbReference type="NCBI Taxonomy" id="1794944"/>
    <lineage>
        <taxon>Bacteria</taxon>
        <taxon>Bacillati</taxon>
        <taxon>Actinomycetota</taxon>
        <taxon>Actinomycetes</taxon>
        <taxon>Micrococcales</taxon>
        <taxon>Dermacoccaceae</taxon>
        <taxon>Flexivirga</taxon>
    </lineage>
</organism>
<keyword evidence="4" id="KW-1185">Reference proteome</keyword>
<dbReference type="FunFam" id="3.40.50.720:FF:000084">
    <property type="entry name" value="Short-chain dehydrogenase reductase"/>
    <property type="match status" value="1"/>
</dbReference>